<dbReference type="Proteomes" id="UP000036681">
    <property type="component" value="Unplaced"/>
</dbReference>
<dbReference type="WBParaSite" id="ALUE_0001771201-mRNA-1">
    <property type="protein sequence ID" value="ALUE_0001771201-mRNA-1"/>
    <property type="gene ID" value="ALUE_0001771201"/>
</dbReference>
<protein>
    <submittedName>
        <fullName evidence="2">Uncharacterized protein</fullName>
    </submittedName>
</protein>
<dbReference type="AlphaFoldDB" id="A0A0M3IH59"/>
<organism evidence="1 2">
    <name type="scientific">Ascaris lumbricoides</name>
    <name type="common">Giant roundworm</name>
    <dbReference type="NCBI Taxonomy" id="6252"/>
    <lineage>
        <taxon>Eukaryota</taxon>
        <taxon>Metazoa</taxon>
        <taxon>Ecdysozoa</taxon>
        <taxon>Nematoda</taxon>
        <taxon>Chromadorea</taxon>
        <taxon>Rhabditida</taxon>
        <taxon>Spirurina</taxon>
        <taxon>Ascaridomorpha</taxon>
        <taxon>Ascaridoidea</taxon>
        <taxon>Ascarididae</taxon>
        <taxon>Ascaris</taxon>
    </lineage>
</organism>
<accession>A0A0M3IH59</accession>
<evidence type="ECO:0000313" key="2">
    <source>
        <dbReference type="WBParaSite" id="ALUE_0001771201-mRNA-1"/>
    </source>
</evidence>
<evidence type="ECO:0000313" key="1">
    <source>
        <dbReference type="Proteomes" id="UP000036681"/>
    </source>
</evidence>
<proteinExistence type="predicted"/>
<keyword evidence="1" id="KW-1185">Reference proteome</keyword>
<reference evidence="2" key="1">
    <citation type="submission" date="2017-02" db="UniProtKB">
        <authorList>
            <consortium name="WormBaseParasite"/>
        </authorList>
    </citation>
    <scope>IDENTIFICATION</scope>
</reference>
<name>A0A0M3IH59_ASCLU</name>
<sequence length="53" mass="6349">MHFEILCAYERTQIDDDRRGSDGARAVFIVCIEWYVRMYVCVLIAHVPYLRVR</sequence>